<name>A0A6A7YBX1_9HYPH</name>
<keyword evidence="3 6" id="KW-0812">Transmembrane</keyword>
<sequence>MSGFLVTWLANVPQLAVPYALAALGLIISERAGVLNLTAEGLMLVGALASVGTLLTFEVHPLVAMVVGMIAAGLVSLVFAFLVITLRVNQVIAGLVMVFFCQGLTSLLGNLCGWTSKAFTGLAPLPLGPLADLPVLGPILFRQDLVAYLVIPIFLGVAYMLSRSRFGLRLRAVGENPEAADAMGIPISATRFLAVAGGGLLVGLAGAYIAIASVKIWVDDMTAGRGWIAIALVIFARWNPWRALIGALLFGGIQAVIPKLAAAGIMLPQYLVMTTPYLVTLAVMIWGSVRHLHRPSDEPGALGQPYVREERR</sequence>
<dbReference type="RefSeq" id="WP_312861751.1">
    <property type="nucleotide sequence ID" value="NZ_VWNA01000002.1"/>
</dbReference>
<feature type="transmembrane region" description="Helical" evidence="6">
    <location>
        <begin position="6"/>
        <end position="27"/>
    </location>
</feature>
<protein>
    <submittedName>
        <fullName evidence="7">ABC transporter permease</fullName>
    </submittedName>
</protein>
<feature type="transmembrane region" description="Helical" evidence="6">
    <location>
        <begin position="145"/>
        <end position="162"/>
    </location>
</feature>
<feature type="transmembrane region" description="Helical" evidence="6">
    <location>
        <begin position="243"/>
        <end position="261"/>
    </location>
</feature>
<evidence type="ECO:0000313" key="7">
    <source>
        <dbReference type="EMBL" id="MQT14919.1"/>
    </source>
</evidence>
<keyword evidence="2" id="KW-1003">Cell membrane</keyword>
<keyword evidence="5 6" id="KW-0472">Membrane</keyword>
<dbReference type="CDD" id="cd06580">
    <property type="entry name" value="TM_PBP1_transp_TpRbsC_like"/>
    <property type="match status" value="1"/>
</dbReference>
<dbReference type="EMBL" id="VWNA01000002">
    <property type="protein sequence ID" value="MQT14919.1"/>
    <property type="molecule type" value="Genomic_DNA"/>
</dbReference>
<dbReference type="PANTHER" id="PTHR43370">
    <property type="entry name" value="SUGAR ABC TRANSPORTER INTEGRAL MEMBRANE PROTEIN-RELATED"/>
    <property type="match status" value="1"/>
</dbReference>
<feature type="transmembrane region" description="Helical" evidence="6">
    <location>
        <begin position="34"/>
        <end position="57"/>
    </location>
</feature>
<feature type="transmembrane region" description="Helical" evidence="6">
    <location>
        <begin position="267"/>
        <end position="286"/>
    </location>
</feature>
<comment type="caution">
    <text evidence="7">The sequence shown here is derived from an EMBL/GenBank/DDBJ whole genome shotgun (WGS) entry which is preliminary data.</text>
</comment>
<evidence type="ECO:0000256" key="1">
    <source>
        <dbReference type="ARBA" id="ARBA00004651"/>
    </source>
</evidence>
<feature type="transmembrane region" description="Helical" evidence="6">
    <location>
        <begin position="192"/>
        <end position="211"/>
    </location>
</feature>
<feature type="transmembrane region" description="Helical" evidence="6">
    <location>
        <begin position="217"/>
        <end position="236"/>
    </location>
</feature>
<dbReference type="GO" id="GO:0005886">
    <property type="term" value="C:plasma membrane"/>
    <property type="evidence" value="ECO:0007669"/>
    <property type="project" value="UniProtKB-SubCell"/>
</dbReference>
<evidence type="ECO:0000256" key="3">
    <source>
        <dbReference type="ARBA" id="ARBA00022692"/>
    </source>
</evidence>
<dbReference type="InterPro" id="IPR001851">
    <property type="entry name" value="ABC_transp_permease"/>
</dbReference>
<gene>
    <name evidence="7" type="ORF">F0357_20135</name>
</gene>
<evidence type="ECO:0000256" key="5">
    <source>
        <dbReference type="ARBA" id="ARBA00023136"/>
    </source>
</evidence>
<evidence type="ECO:0000256" key="6">
    <source>
        <dbReference type="SAM" id="Phobius"/>
    </source>
</evidence>
<evidence type="ECO:0000313" key="8">
    <source>
        <dbReference type="Proteomes" id="UP000332515"/>
    </source>
</evidence>
<dbReference type="PANTHER" id="PTHR43370:SF2">
    <property type="entry name" value="ABC TRANSPORTER PERMEASE PROTEIN"/>
    <property type="match status" value="1"/>
</dbReference>
<keyword evidence="8" id="KW-1185">Reference proteome</keyword>
<organism evidence="7 8">
    <name type="scientific">Segnochrobactrum spirostomi</name>
    <dbReference type="NCBI Taxonomy" id="2608987"/>
    <lineage>
        <taxon>Bacteria</taxon>
        <taxon>Pseudomonadati</taxon>
        <taxon>Pseudomonadota</taxon>
        <taxon>Alphaproteobacteria</taxon>
        <taxon>Hyphomicrobiales</taxon>
        <taxon>Segnochrobactraceae</taxon>
        <taxon>Segnochrobactrum</taxon>
    </lineage>
</organism>
<accession>A0A6A7YBX1</accession>
<feature type="transmembrane region" description="Helical" evidence="6">
    <location>
        <begin position="91"/>
        <end position="109"/>
    </location>
</feature>
<dbReference type="Proteomes" id="UP000332515">
    <property type="component" value="Unassembled WGS sequence"/>
</dbReference>
<evidence type="ECO:0000256" key="2">
    <source>
        <dbReference type="ARBA" id="ARBA00022475"/>
    </source>
</evidence>
<keyword evidence="4 6" id="KW-1133">Transmembrane helix</keyword>
<dbReference type="GO" id="GO:0022857">
    <property type="term" value="F:transmembrane transporter activity"/>
    <property type="evidence" value="ECO:0007669"/>
    <property type="project" value="InterPro"/>
</dbReference>
<reference evidence="7 8" key="1">
    <citation type="submission" date="2019-09" db="EMBL/GenBank/DDBJ databases">
        <title>Segnochrobactrum spirostomi gen. nov., sp. nov., isolated from the ciliate Spirostomum cf. yagiui and description of a novel family, Segnochrobactraceae fam. nov. within the order Rhizobiales of the class Alphaproteobacteria.</title>
        <authorList>
            <person name="Akter S."/>
            <person name="Shazib S.U.A."/>
            <person name="Shin M.K."/>
        </authorList>
    </citation>
    <scope>NUCLEOTIDE SEQUENCE [LARGE SCALE GENOMIC DNA]</scope>
    <source>
        <strain evidence="7 8">Sp-1</strain>
    </source>
</reference>
<dbReference type="AlphaFoldDB" id="A0A6A7YBX1"/>
<evidence type="ECO:0000256" key="4">
    <source>
        <dbReference type="ARBA" id="ARBA00022989"/>
    </source>
</evidence>
<proteinExistence type="predicted"/>
<feature type="transmembrane region" description="Helical" evidence="6">
    <location>
        <begin position="63"/>
        <end position="84"/>
    </location>
</feature>
<dbReference type="Pfam" id="PF02653">
    <property type="entry name" value="BPD_transp_2"/>
    <property type="match status" value="1"/>
</dbReference>
<comment type="subcellular location">
    <subcellularLocation>
        <location evidence="1">Cell membrane</location>
        <topology evidence="1">Multi-pass membrane protein</topology>
    </subcellularLocation>
</comment>